<evidence type="ECO:0000313" key="1">
    <source>
        <dbReference type="EMBL" id="CAB5008147.1"/>
    </source>
</evidence>
<dbReference type="EMBL" id="CAFBPJ010000014">
    <property type="protein sequence ID" value="CAB5008147.1"/>
    <property type="molecule type" value="Genomic_DNA"/>
</dbReference>
<dbReference type="AlphaFoldDB" id="A0A6J7PRV9"/>
<gene>
    <name evidence="1" type="ORF">UFOPK4092_00235</name>
</gene>
<reference evidence="1" key="1">
    <citation type="submission" date="2020-05" db="EMBL/GenBank/DDBJ databases">
        <authorList>
            <person name="Chiriac C."/>
            <person name="Salcher M."/>
            <person name="Ghai R."/>
            <person name="Kavagutti S V."/>
        </authorList>
    </citation>
    <scope>NUCLEOTIDE SEQUENCE</scope>
</reference>
<proteinExistence type="predicted"/>
<name>A0A6J7PRV9_9ZZZZ</name>
<accession>A0A6J7PRV9</accession>
<sequence>MTHGPTDEVQEVGSVKVPASLKPTVTDAPGASWPFQSVLAAVNLPLARVPLAFHISIAVPVHGMDTDQADTRVRPVLVITKSIVRPVPQSEDTVTLTPRVEVPVGVLGVGVADGVAVGVAVGVGFGTTLPSNAARNAFANAH</sequence>
<organism evidence="1">
    <name type="scientific">freshwater metagenome</name>
    <dbReference type="NCBI Taxonomy" id="449393"/>
    <lineage>
        <taxon>unclassified sequences</taxon>
        <taxon>metagenomes</taxon>
        <taxon>ecological metagenomes</taxon>
    </lineage>
</organism>
<protein>
    <submittedName>
        <fullName evidence="1">Unannotated protein</fullName>
    </submittedName>
</protein>